<accession>A0A0H5QIE3</accession>
<feature type="non-terminal residue" evidence="2">
    <location>
        <position position="168"/>
    </location>
</feature>
<reference evidence="2" key="1">
    <citation type="submission" date="2015-04" db="EMBL/GenBank/DDBJ databases">
        <title>The genome sequence of the plant pathogenic Rhizarian Plasmodiophora brassicae reveals insights in its biotrophic life cycle and the origin of chitin synthesis.</title>
        <authorList>
            <person name="Schwelm A."/>
            <person name="Fogelqvist J."/>
            <person name="Knaust A."/>
            <person name="Julke S."/>
            <person name="Lilja T."/>
            <person name="Dhandapani V."/>
            <person name="Bonilla-Rosso G."/>
            <person name="Karlsson M."/>
            <person name="Shevchenko A."/>
            <person name="Choi S.R."/>
            <person name="Kim H.G."/>
            <person name="Park J.Y."/>
            <person name="Lim Y.P."/>
            <person name="Ludwig-Muller J."/>
            <person name="Dixelius C."/>
        </authorList>
    </citation>
    <scope>NUCLEOTIDE SEQUENCE</scope>
    <source>
        <tissue evidence="2">Potato root galls</tissue>
    </source>
</reference>
<name>A0A0H5QIE3_9EUKA</name>
<sequence length="168" mass="19549">MKAWINEQLREWNNEIVRNYFAKHGNLLEDDEMKQWIVQEREKEFCKGHNNFSPTKFIVNVGLTKADFSESAISEIKRFVPAEGDERFDPGASSRALALIDDFRRMSAFHHLSKLQVEEERRSPENISDVISRQSDERGSPKTSTDVIERSLPEGSPDVRVRQKRKND</sequence>
<proteinExistence type="predicted"/>
<dbReference type="AlphaFoldDB" id="A0A0H5QIE3"/>
<feature type="compositionally biased region" description="Basic and acidic residues" evidence="1">
    <location>
        <begin position="147"/>
        <end position="168"/>
    </location>
</feature>
<protein>
    <submittedName>
        <fullName evidence="2">Uncharacterized protein</fullName>
    </submittedName>
</protein>
<organism evidence="2">
    <name type="scientific">Spongospora subterranea</name>
    <dbReference type="NCBI Taxonomy" id="70186"/>
    <lineage>
        <taxon>Eukaryota</taxon>
        <taxon>Sar</taxon>
        <taxon>Rhizaria</taxon>
        <taxon>Endomyxa</taxon>
        <taxon>Phytomyxea</taxon>
        <taxon>Plasmodiophorida</taxon>
        <taxon>Plasmodiophoridae</taxon>
        <taxon>Spongospora</taxon>
    </lineage>
</organism>
<evidence type="ECO:0000313" key="2">
    <source>
        <dbReference type="EMBL" id="CRZ01773.1"/>
    </source>
</evidence>
<feature type="region of interest" description="Disordered" evidence="1">
    <location>
        <begin position="117"/>
        <end position="168"/>
    </location>
</feature>
<dbReference type="EMBL" id="HACM01001331">
    <property type="protein sequence ID" value="CRZ01773.1"/>
    <property type="molecule type" value="Transcribed_RNA"/>
</dbReference>
<evidence type="ECO:0000256" key="1">
    <source>
        <dbReference type="SAM" id="MobiDB-lite"/>
    </source>
</evidence>